<dbReference type="EMBL" id="JYJA01000017">
    <property type="protein sequence ID" value="KJL45445.1"/>
    <property type="molecule type" value="Genomic_DNA"/>
</dbReference>
<dbReference type="AlphaFoldDB" id="A0A0M2HKN4"/>
<dbReference type="InterPro" id="IPR012349">
    <property type="entry name" value="Split_barrel_FMN-bd"/>
</dbReference>
<dbReference type="Pfam" id="PF04075">
    <property type="entry name" value="F420H2_quin_red"/>
    <property type="match status" value="1"/>
</dbReference>
<evidence type="ECO:0000313" key="2">
    <source>
        <dbReference type="Proteomes" id="UP000034098"/>
    </source>
</evidence>
<keyword evidence="2" id="KW-1185">Reference proteome</keyword>
<protein>
    <recommendedName>
        <fullName evidence="3">Deazaflavin-dependent oxidoreductase (Nitroreductase family)</fullName>
    </recommendedName>
</protein>
<accession>A0A0M2HKN4</accession>
<dbReference type="NCBIfam" id="TIGR00026">
    <property type="entry name" value="hi_GC_TIGR00026"/>
    <property type="match status" value="1"/>
</dbReference>
<comment type="caution">
    <text evidence="1">The sequence shown here is derived from an EMBL/GenBank/DDBJ whole genome shotgun (WGS) entry which is preliminary data.</text>
</comment>
<gene>
    <name evidence="1" type="ORF">RS82_00216</name>
</gene>
<dbReference type="Gene3D" id="2.30.110.10">
    <property type="entry name" value="Electron Transport, Fmn-binding Protein, Chain A"/>
    <property type="match status" value="1"/>
</dbReference>
<name>A0A0M2HKN4_MICTR</name>
<proteinExistence type="predicted"/>
<evidence type="ECO:0008006" key="3">
    <source>
        <dbReference type="Google" id="ProtNLM"/>
    </source>
</evidence>
<organism evidence="1 2">
    <name type="scientific">Microbacterium trichothecenolyticum</name>
    <name type="common">Aureobacterium trichothecenolyticum</name>
    <dbReference type="NCBI Taxonomy" id="69370"/>
    <lineage>
        <taxon>Bacteria</taxon>
        <taxon>Bacillati</taxon>
        <taxon>Actinomycetota</taxon>
        <taxon>Actinomycetes</taxon>
        <taxon>Micrococcales</taxon>
        <taxon>Microbacteriaceae</taxon>
        <taxon>Microbacterium</taxon>
    </lineage>
</organism>
<sequence length="139" mass="15625">MWNVCRSEIASIGVNNDVTTALHRSQLIDLTTTGRRSGLPRRIEIFLHDEDGVLFITGMPRRDRTRDWIHNITADPHVIVHLKQGIHADVPATARVITDPHEARPLIEAAARRWRRDDVDEMIAHSPLIVLTPATPPAA</sequence>
<dbReference type="PATRIC" id="fig|69370.6.peg.227"/>
<evidence type="ECO:0000313" key="1">
    <source>
        <dbReference type="EMBL" id="KJL45445.1"/>
    </source>
</evidence>
<dbReference type="Proteomes" id="UP000034098">
    <property type="component" value="Unassembled WGS sequence"/>
</dbReference>
<dbReference type="GO" id="GO:0016491">
    <property type="term" value="F:oxidoreductase activity"/>
    <property type="evidence" value="ECO:0007669"/>
    <property type="project" value="InterPro"/>
</dbReference>
<dbReference type="InterPro" id="IPR004378">
    <property type="entry name" value="F420H2_quin_Rdtase"/>
</dbReference>
<dbReference type="SUPFAM" id="SSF50475">
    <property type="entry name" value="FMN-binding split barrel"/>
    <property type="match status" value="1"/>
</dbReference>
<reference evidence="1 2" key="1">
    <citation type="submission" date="2015-02" db="EMBL/GenBank/DDBJ databases">
        <title>Draft genome sequences of ten Microbacterium spp. with emphasis on heavy metal contaminated environments.</title>
        <authorList>
            <person name="Corretto E."/>
        </authorList>
    </citation>
    <scope>NUCLEOTIDE SEQUENCE [LARGE SCALE GENOMIC DNA]</scope>
    <source>
        <strain evidence="1 2">DSM 8608</strain>
    </source>
</reference>